<feature type="compositionally biased region" description="Polar residues" evidence="1">
    <location>
        <begin position="53"/>
        <end position="67"/>
    </location>
</feature>
<feature type="compositionally biased region" description="Pro residues" evidence="1">
    <location>
        <begin position="98"/>
        <end position="116"/>
    </location>
</feature>
<evidence type="ECO:0000313" key="2">
    <source>
        <dbReference type="EMBL" id="CAF3031107.1"/>
    </source>
</evidence>
<dbReference type="AlphaFoldDB" id="A0A7R8D7Z7"/>
<feature type="compositionally biased region" description="Low complexity" evidence="1">
    <location>
        <begin position="68"/>
        <end position="97"/>
    </location>
</feature>
<gene>
    <name evidence="2" type="ORF">LSAA_13693</name>
</gene>
<proteinExistence type="predicted"/>
<organism evidence="2 3">
    <name type="scientific">Lepeophtheirus salmonis</name>
    <name type="common">Salmon louse</name>
    <name type="synonym">Caligus salmonis</name>
    <dbReference type="NCBI Taxonomy" id="72036"/>
    <lineage>
        <taxon>Eukaryota</taxon>
        <taxon>Metazoa</taxon>
        <taxon>Ecdysozoa</taxon>
        <taxon>Arthropoda</taxon>
        <taxon>Crustacea</taxon>
        <taxon>Multicrustacea</taxon>
        <taxon>Hexanauplia</taxon>
        <taxon>Copepoda</taxon>
        <taxon>Siphonostomatoida</taxon>
        <taxon>Caligidae</taxon>
        <taxon>Lepeophtheirus</taxon>
    </lineage>
</organism>
<accession>A0A7R8D7Z7</accession>
<dbReference type="OrthoDB" id="10265068at2759"/>
<feature type="region of interest" description="Disordered" evidence="1">
    <location>
        <begin position="53"/>
        <end position="116"/>
    </location>
</feature>
<reference evidence="2" key="1">
    <citation type="submission" date="2021-02" db="EMBL/GenBank/DDBJ databases">
        <authorList>
            <person name="Bekaert M."/>
        </authorList>
    </citation>
    <scope>NUCLEOTIDE SEQUENCE</scope>
    <source>
        <strain evidence="2">IoA-00</strain>
    </source>
</reference>
<sequence length="138" mass="14106">MNKPWSAWSLFFESSGNFPSLGSPILNDDVGNTSNSASAVNLFGPLETNHEIFSNYNSTTSGTAGAGNSNSQSTSSNQINDNGPGSVSSSSYTQPSTPATPAPIPSPAPLPSPAALPSPCCCTSTFPSRSSSSRSLTR</sequence>
<name>A0A7R8D7Z7_LEPSM</name>
<dbReference type="Proteomes" id="UP000675881">
    <property type="component" value="Chromosome 8"/>
</dbReference>
<dbReference type="EMBL" id="HG994587">
    <property type="protein sequence ID" value="CAF3031107.1"/>
    <property type="molecule type" value="Genomic_DNA"/>
</dbReference>
<evidence type="ECO:0000256" key="1">
    <source>
        <dbReference type="SAM" id="MobiDB-lite"/>
    </source>
</evidence>
<evidence type="ECO:0000313" key="3">
    <source>
        <dbReference type="Proteomes" id="UP000675881"/>
    </source>
</evidence>
<keyword evidence="3" id="KW-1185">Reference proteome</keyword>
<protein>
    <submittedName>
        <fullName evidence="2">(salmon louse) hypothetical protein</fullName>
    </submittedName>
</protein>